<dbReference type="Gene3D" id="2.60.120.10">
    <property type="entry name" value="Jelly Rolls"/>
    <property type="match status" value="1"/>
</dbReference>
<evidence type="ECO:0000259" key="4">
    <source>
        <dbReference type="PROSITE" id="PS50042"/>
    </source>
</evidence>
<keyword evidence="3" id="KW-0804">Transcription</keyword>
<dbReference type="InterPro" id="IPR036390">
    <property type="entry name" value="WH_DNA-bd_sf"/>
</dbReference>
<protein>
    <submittedName>
        <fullName evidence="6">Crp/Fnr family transcriptional regulator</fullName>
    </submittedName>
</protein>
<dbReference type="GO" id="GO:0006355">
    <property type="term" value="P:regulation of DNA-templated transcription"/>
    <property type="evidence" value="ECO:0007669"/>
    <property type="project" value="InterPro"/>
</dbReference>
<organism evidence="6 7">
    <name type="scientific">Mediterraneibacter butyricigenes</name>
    <dbReference type="NCBI Taxonomy" id="2316025"/>
    <lineage>
        <taxon>Bacteria</taxon>
        <taxon>Bacillati</taxon>
        <taxon>Bacillota</taxon>
        <taxon>Clostridia</taxon>
        <taxon>Lachnospirales</taxon>
        <taxon>Lachnospiraceae</taxon>
        <taxon>Mediterraneibacter</taxon>
    </lineage>
</organism>
<dbReference type="Pfam" id="PF13545">
    <property type="entry name" value="HTH_Crp_2"/>
    <property type="match status" value="1"/>
</dbReference>
<gene>
    <name evidence="6" type="ORF">KGMB01110_12240</name>
</gene>
<dbReference type="RefSeq" id="WP_243112689.1">
    <property type="nucleotide sequence ID" value="NZ_BHGK01000001.1"/>
</dbReference>
<evidence type="ECO:0000256" key="1">
    <source>
        <dbReference type="ARBA" id="ARBA00023015"/>
    </source>
</evidence>
<dbReference type="InterPro" id="IPR012318">
    <property type="entry name" value="HTH_CRP"/>
</dbReference>
<evidence type="ECO:0000256" key="3">
    <source>
        <dbReference type="ARBA" id="ARBA00023163"/>
    </source>
</evidence>
<keyword evidence="2" id="KW-0238">DNA-binding</keyword>
<reference evidence="7" key="1">
    <citation type="submission" date="2018-09" db="EMBL/GenBank/DDBJ databases">
        <title>Draft Genome Sequence of Mediterraneibacter sp. KCTC 15684.</title>
        <authorList>
            <person name="Kim J.S."/>
            <person name="Han K.I."/>
            <person name="Suh M.K."/>
            <person name="Lee K.C."/>
            <person name="Eom M.K."/>
            <person name="Lee J.H."/>
            <person name="Park S.H."/>
            <person name="Kang S.W."/>
            <person name="Park J.E."/>
            <person name="Oh B.S."/>
            <person name="Yu S.Y."/>
            <person name="Choi S.H."/>
            <person name="Lee D.H."/>
            <person name="Yoon H."/>
            <person name="Kim B."/>
            <person name="Yang S.J."/>
            <person name="Lee J.S."/>
        </authorList>
    </citation>
    <scope>NUCLEOTIDE SEQUENCE [LARGE SCALE GENOMIC DNA]</scope>
    <source>
        <strain evidence="7">KCTC 15684</strain>
    </source>
</reference>
<dbReference type="SUPFAM" id="SSF46785">
    <property type="entry name" value="Winged helix' DNA-binding domain"/>
    <property type="match status" value="1"/>
</dbReference>
<comment type="caution">
    <text evidence="6">The sequence shown here is derived from an EMBL/GenBank/DDBJ whole genome shotgun (WGS) entry which is preliminary data.</text>
</comment>
<dbReference type="Pfam" id="PF00027">
    <property type="entry name" value="cNMP_binding"/>
    <property type="match status" value="1"/>
</dbReference>
<name>A0A391P7A0_9FIRM</name>
<feature type="domain" description="Cyclic nucleotide-binding" evidence="4">
    <location>
        <begin position="29"/>
        <end position="127"/>
    </location>
</feature>
<dbReference type="Proteomes" id="UP000265643">
    <property type="component" value="Unassembled WGS sequence"/>
</dbReference>
<dbReference type="PROSITE" id="PS50042">
    <property type="entry name" value="CNMP_BINDING_3"/>
    <property type="match status" value="1"/>
</dbReference>
<accession>A0A391P7A0</accession>
<dbReference type="GO" id="GO:0003677">
    <property type="term" value="F:DNA binding"/>
    <property type="evidence" value="ECO:0007669"/>
    <property type="project" value="UniProtKB-KW"/>
</dbReference>
<dbReference type="InterPro" id="IPR018490">
    <property type="entry name" value="cNMP-bd_dom_sf"/>
</dbReference>
<keyword evidence="7" id="KW-1185">Reference proteome</keyword>
<evidence type="ECO:0000259" key="5">
    <source>
        <dbReference type="PROSITE" id="PS51063"/>
    </source>
</evidence>
<dbReference type="InterPro" id="IPR014710">
    <property type="entry name" value="RmlC-like_jellyroll"/>
</dbReference>
<proteinExistence type="predicted"/>
<dbReference type="InterPro" id="IPR000595">
    <property type="entry name" value="cNMP-bd_dom"/>
</dbReference>
<dbReference type="EMBL" id="BHGK01000001">
    <property type="protein sequence ID" value="GCA66788.1"/>
    <property type="molecule type" value="Genomic_DNA"/>
</dbReference>
<dbReference type="SUPFAM" id="SSF51206">
    <property type="entry name" value="cAMP-binding domain-like"/>
    <property type="match status" value="1"/>
</dbReference>
<evidence type="ECO:0000256" key="2">
    <source>
        <dbReference type="ARBA" id="ARBA00023125"/>
    </source>
</evidence>
<feature type="domain" description="HTH crp-type" evidence="5">
    <location>
        <begin position="174"/>
        <end position="242"/>
    </location>
</feature>
<dbReference type="PROSITE" id="PS51063">
    <property type="entry name" value="HTH_CRP_2"/>
    <property type="match status" value="1"/>
</dbReference>
<dbReference type="CDD" id="cd00038">
    <property type="entry name" value="CAP_ED"/>
    <property type="match status" value="1"/>
</dbReference>
<keyword evidence="1" id="KW-0805">Transcription regulation</keyword>
<evidence type="ECO:0000313" key="7">
    <source>
        <dbReference type="Proteomes" id="UP000265643"/>
    </source>
</evidence>
<sequence length="243" mass="27463">MNHCPNQQPMNFSQNSLLKEYPALLTNPLFFGLSEEEILQSIQKLSGITRSYEKGALIYHMGDVVQAMGILLKGQTLIESTDPWGNRTILSSLEAGDYFAETYALLPQEPLMVDVSVSEPALVLFLNLHQLATLTDSQVSAPVPELLQLKQNLLNLCTRKNLILSQRIFHTAPKTIRGRLLSYLSWQAARQNSMYFTIPFSRQQLADYLNVDRSALSAELGKMKREGLIDFQKSDFRILKPES</sequence>
<dbReference type="AlphaFoldDB" id="A0A391P7A0"/>
<evidence type="ECO:0000313" key="6">
    <source>
        <dbReference type="EMBL" id="GCA66788.1"/>
    </source>
</evidence>